<evidence type="ECO:0000256" key="3">
    <source>
        <dbReference type="ARBA" id="ARBA00023239"/>
    </source>
</evidence>
<dbReference type="AlphaFoldDB" id="A0A562QQA4"/>
<dbReference type="UniPathway" id="UPA00079"/>
<comment type="pathway">
    <text evidence="1 4">Quinol/quinone metabolism; menaquinone biosynthesis.</text>
</comment>
<dbReference type="InterPro" id="IPR030868">
    <property type="entry name" value="MqnA"/>
</dbReference>
<dbReference type="Gene3D" id="3.40.190.10">
    <property type="entry name" value="Periplasmic binding protein-like II"/>
    <property type="match status" value="2"/>
</dbReference>
<keyword evidence="6" id="KW-1185">Reference proteome</keyword>
<dbReference type="EC" id="4.2.1.151" evidence="4"/>
<accession>A0A562QQA4</accession>
<dbReference type="SUPFAM" id="SSF53850">
    <property type="entry name" value="Periplasmic binding protein-like II"/>
    <property type="match status" value="1"/>
</dbReference>
<evidence type="ECO:0000313" key="5">
    <source>
        <dbReference type="EMBL" id="TWI58853.1"/>
    </source>
</evidence>
<dbReference type="Pfam" id="PF02621">
    <property type="entry name" value="VitK2_biosynth"/>
    <property type="match status" value="1"/>
</dbReference>
<name>A0A562QQA4_9BACI</name>
<dbReference type="Proteomes" id="UP000315711">
    <property type="component" value="Unassembled WGS sequence"/>
</dbReference>
<keyword evidence="3 4" id="KW-0456">Lyase</keyword>
<dbReference type="GO" id="GO:0016836">
    <property type="term" value="F:hydro-lyase activity"/>
    <property type="evidence" value="ECO:0007669"/>
    <property type="project" value="UniProtKB-UniRule"/>
</dbReference>
<organism evidence="5 6">
    <name type="scientific">Halalkalibacter nanhaiisediminis</name>
    <dbReference type="NCBI Taxonomy" id="688079"/>
    <lineage>
        <taxon>Bacteria</taxon>
        <taxon>Bacillati</taxon>
        <taxon>Bacillota</taxon>
        <taxon>Bacilli</taxon>
        <taxon>Bacillales</taxon>
        <taxon>Bacillaceae</taxon>
        <taxon>Halalkalibacter</taxon>
    </lineage>
</organism>
<evidence type="ECO:0000256" key="2">
    <source>
        <dbReference type="ARBA" id="ARBA00022428"/>
    </source>
</evidence>
<gene>
    <name evidence="4" type="primary">mqnA</name>
    <name evidence="5" type="ORF">IQ10_00561</name>
</gene>
<dbReference type="PANTHER" id="PTHR37690">
    <property type="entry name" value="CHORISMATE DEHYDRATASE"/>
    <property type="match status" value="1"/>
</dbReference>
<dbReference type="OrthoDB" id="9810112at2"/>
<comment type="caution">
    <text evidence="5">The sequence shown here is derived from an EMBL/GenBank/DDBJ whole genome shotgun (WGS) entry which is preliminary data.</text>
</comment>
<evidence type="ECO:0000256" key="1">
    <source>
        <dbReference type="ARBA" id="ARBA00004863"/>
    </source>
</evidence>
<sequence length="287" mass="32203">MSLVIGEISYTNILPFFYHLDRDALKEKQCHFVPQVPSQLNEGMAAGRIDIGGISSFAYAANASAYTLLPNLSVTSYGKVNSIFLFSKVPMQEINGKNIALTSSSASSVHLLKIILQHFYSFENKYTTMEPDLLAMLQANDACMLIGDDAIRSKRELPDGMYAYDLGQLWYEQTGLPMTYAVFAVRNQAIAEQTELVGTVYHSFLKSKQLSESREYQPMVADIVKTHGGEKLFWDEYFNQLCNDFGAAEQKGLLYFYSLAYKMGFLPESITELNVWDSVSVQAKACQ</sequence>
<dbReference type="RefSeq" id="WP_144448962.1">
    <property type="nucleotide sequence ID" value="NZ_VLKZ01000002.1"/>
</dbReference>
<evidence type="ECO:0000256" key="4">
    <source>
        <dbReference type="HAMAP-Rule" id="MF_00995"/>
    </source>
</evidence>
<keyword evidence="2 4" id="KW-0474">Menaquinone biosynthesis</keyword>
<comment type="function">
    <text evidence="4">Catalyzes the dehydration of chorismate into 3-[(1-carboxyvinyl)oxy]benzoate, a step in the biosynthesis of menaquinone (MK, vitamin K2).</text>
</comment>
<comment type="catalytic activity">
    <reaction evidence="4">
        <text>chorismate = 3-[(1-carboxyvinyl)-oxy]benzoate + H2O</text>
        <dbReference type="Rhea" id="RHEA:40051"/>
        <dbReference type="ChEBI" id="CHEBI:15377"/>
        <dbReference type="ChEBI" id="CHEBI:29748"/>
        <dbReference type="ChEBI" id="CHEBI:76981"/>
        <dbReference type="EC" id="4.2.1.151"/>
    </reaction>
</comment>
<protein>
    <recommendedName>
        <fullName evidence="4">Chorismate dehydratase</fullName>
        <ecNumber evidence="4">4.2.1.151</ecNumber>
    </recommendedName>
    <alternativeName>
        <fullName evidence="4">Menaquinone biosynthetic enzyme MqnA</fullName>
    </alternativeName>
</protein>
<proteinExistence type="inferred from homology"/>
<dbReference type="InterPro" id="IPR003773">
    <property type="entry name" value="Menaquinone_biosynth"/>
</dbReference>
<comment type="similarity">
    <text evidence="4">Belongs to the MqnA/MqnD family. MqnA subfamily.</text>
</comment>
<dbReference type="CDD" id="cd13634">
    <property type="entry name" value="PBP2_Sco4506"/>
    <property type="match status" value="1"/>
</dbReference>
<dbReference type="HAMAP" id="MF_00995">
    <property type="entry name" value="MqnA"/>
    <property type="match status" value="1"/>
</dbReference>
<dbReference type="EMBL" id="VLKZ01000002">
    <property type="protein sequence ID" value="TWI58853.1"/>
    <property type="molecule type" value="Genomic_DNA"/>
</dbReference>
<dbReference type="GO" id="GO:0009234">
    <property type="term" value="P:menaquinone biosynthetic process"/>
    <property type="evidence" value="ECO:0007669"/>
    <property type="project" value="UniProtKB-UniRule"/>
</dbReference>
<dbReference type="PANTHER" id="PTHR37690:SF1">
    <property type="entry name" value="CHORISMATE DEHYDRATASE"/>
    <property type="match status" value="1"/>
</dbReference>
<reference evidence="5 6" key="1">
    <citation type="journal article" date="2015" name="Stand. Genomic Sci.">
        <title>Genomic Encyclopedia of Bacterial and Archaeal Type Strains, Phase III: the genomes of soil and plant-associated and newly described type strains.</title>
        <authorList>
            <person name="Whitman W.B."/>
            <person name="Woyke T."/>
            <person name="Klenk H.P."/>
            <person name="Zhou Y."/>
            <person name="Lilburn T.G."/>
            <person name="Beck B.J."/>
            <person name="De Vos P."/>
            <person name="Vandamme P."/>
            <person name="Eisen J.A."/>
            <person name="Garrity G."/>
            <person name="Hugenholtz P."/>
            <person name="Kyrpides N.C."/>
        </authorList>
    </citation>
    <scope>NUCLEOTIDE SEQUENCE [LARGE SCALE GENOMIC DNA]</scope>
    <source>
        <strain evidence="5 6">CGMCC 1.10116</strain>
    </source>
</reference>
<evidence type="ECO:0000313" key="6">
    <source>
        <dbReference type="Proteomes" id="UP000315711"/>
    </source>
</evidence>